<dbReference type="STRING" id="15368.I1HLG2"/>
<evidence type="ECO:0000313" key="2">
    <source>
        <dbReference type="EnsemblPlants" id="KQK07327"/>
    </source>
</evidence>
<organism evidence="1">
    <name type="scientific">Brachypodium distachyon</name>
    <name type="common">Purple false brome</name>
    <name type="synonym">Trachynia distachya</name>
    <dbReference type="NCBI Taxonomy" id="15368"/>
    <lineage>
        <taxon>Eukaryota</taxon>
        <taxon>Viridiplantae</taxon>
        <taxon>Streptophyta</taxon>
        <taxon>Embryophyta</taxon>
        <taxon>Tracheophyta</taxon>
        <taxon>Spermatophyta</taxon>
        <taxon>Magnoliopsida</taxon>
        <taxon>Liliopsida</taxon>
        <taxon>Poales</taxon>
        <taxon>Poaceae</taxon>
        <taxon>BOP clade</taxon>
        <taxon>Pooideae</taxon>
        <taxon>Stipodae</taxon>
        <taxon>Brachypodieae</taxon>
        <taxon>Brachypodium</taxon>
    </lineage>
</organism>
<evidence type="ECO:0000313" key="3">
    <source>
        <dbReference type="Proteomes" id="UP000008810"/>
    </source>
</evidence>
<dbReference type="InterPro" id="IPR055312">
    <property type="entry name" value="FBL15-like"/>
</dbReference>
<dbReference type="EnsemblPlants" id="KQK07327">
    <property type="protein sequence ID" value="KQK07327"/>
    <property type="gene ID" value="BRADI_2g34587v3"/>
</dbReference>
<evidence type="ECO:0008006" key="4">
    <source>
        <dbReference type="Google" id="ProtNLM"/>
    </source>
</evidence>
<dbReference type="OMA" id="HNTTSCG"/>
<reference evidence="1" key="2">
    <citation type="submission" date="2017-06" db="EMBL/GenBank/DDBJ databases">
        <title>WGS assembly of Brachypodium distachyon.</title>
        <authorList>
            <consortium name="The International Brachypodium Initiative"/>
            <person name="Lucas S."/>
            <person name="Harmon-Smith M."/>
            <person name="Lail K."/>
            <person name="Tice H."/>
            <person name="Grimwood J."/>
            <person name="Bruce D."/>
            <person name="Barry K."/>
            <person name="Shu S."/>
            <person name="Lindquist E."/>
            <person name="Wang M."/>
            <person name="Pitluck S."/>
            <person name="Vogel J.P."/>
            <person name="Garvin D.F."/>
            <person name="Mockler T.C."/>
            <person name="Schmutz J."/>
            <person name="Rokhsar D."/>
            <person name="Bevan M.W."/>
        </authorList>
    </citation>
    <scope>NUCLEOTIDE SEQUENCE</scope>
    <source>
        <strain evidence="1">Bd21</strain>
    </source>
</reference>
<reference evidence="2" key="3">
    <citation type="submission" date="2018-08" db="UniProtKB">
        <authorList>
            <consortium name="EnsemblPlants"/>
        </authorList>
    </citation>
    <scope>IDENTIFICATION</scope>
    <source>
        <strain evidence="2">cv. Bd21</strain>
    </source>
</reference>
<dbReference type="SUPFAM" id="SSF81383">
    <property type="entry name" value="F-box domain"/>
    <property type="match status" value="1"/>
</dbReference>
<name>I1HLG2_BRADI</name>
<dbReference type="Proteomes" id="UP000008810">
    <property type="component" value="Chromosome 2"/>
</dbReference>
<reference evidence="1 2" key="1">
    <citation type="journal article" date="2010" name="Nature">
        <title>Genome sequencing and analysis of the model grass Brachypodium distachyon.</title>
        <authorList>
            <consortium name="International Brachypodium Initiative"/>
        </authorList>
    </citation>
    <scope>NUCLEOTIDE SEQUENCE [LARGE SCALE GENOMIC DNA]</scope>
    <source>
        <strain evidence="1 2">Bd21</strain>
    </source>
</reference>
<dbReference type="Gramene" id="KQK07327">
    <property type="protein sequence ID" value="KQK07327"/>
    <property type="gene ID" value="BRADI_2g34587v3"/>
</dbReference>
<dbReference type="Gene3D" id="3.80.10.10">
    <property type="entry name" value="Ribonuclease Inhibitor"/>
    <property type="match status" value="1"/>
</dbReference>
<protein>
    <recommendedName>
        <fullName evidence="4">F-box domain-containing protein</fullName>
    </recommendedName>
</protein>
<proteinExistence type="predicted"/>
<dbReference type="ExpressionAtlas" id="I1HLG2">
    <property type="expression patterns" value="baseline"/>
</dbReference>
<dbReference type="SUPFAM" id="SSF52058">
    <property type="entry name" value="L domain-like"/>
    <property type="match status" value="1"/>
</dbReference>
<dbReference type="KEGG" id="bdi:100836753"/>
<evidence type="ECO:0000313" key="1">
    <source>
        <dbReference type="EMBL" id="KQK07327.1"/>
    </source>
</evidence>
<dbReference type="GeneID" id="100836753"/>
<sequence length="512" mass="57625">MKDSDEADANRSKLADEDRLSALPDDILIHILLKLCSAAAAAQTSVLSSRWRRLWVLLPELELSDGAAHRIHHALVANEAPVLRRLVAFDVEAYPDSLRAWLPIAAHRISGDMIFHISNRNLGGRRVELPCFENSTFIWLNLGSLRLAMPASGAFARLTELFLEQVQLLGECPLSDVVSSLRCPALRVLTLRNAQFIGDGDFTVHSDSLRTIQLANLYGLDKFTVHSESLLQMKLLNLNKLQQLTVVAPALEELTVAYCFINSMNLGQLVGTASISAPSLLVLTWKDAYHPSSFELGQMAHLQCLEVGMFRTYGGPDNLSANSHILRLLQCFRFRVMQKLKLTLVYQADMFDKQYLMEDMTRLPGITFLSLDVAAQGHSFGPCVFHLLRMCTGVTKLALDPAFHFKFQEPCPSDCPCGQPSNWRTEALVLDRLQEVEFKNIRGTGHEVAFAKRLFSCATVLKQMTVTFDRSITESRAIKKFCNKLLSFSRPEIHMEFFMYRLDETVLYVPED</sequence>
<dbReference type="AlphaFoldDB" id="I1HLG2"/>
<keyword evidence="3" id="KW-1185">Reference proteome</keyword>
<dbReference type="PANTHER" id="PTHR34709:SF66">
    <property type="entry name" value="F-BOX DOMAIN-CONTAINING PROTEIN"/>
    <property type="match status" value="1"/>
</dbReference>
<dbReference type="OrthoDB" id="589267at2759"/>
<dbReference type="eggNOG" id="ENOG502QWF7">
    <property type="taxonomic scope" value="Eukaryota"/>
</dbReference>
<gene>
    <name evidence="2" type="primary">LOC100836753</name>
    <name evidence="1" type="ORF">BRADI_2g34587v3</name>
</gene>
<dbReference type="InterPro" id="IPR036047">
    <property type="entry name" value="F-box-like_dom_sf"/>
</dbReference>
<dbReference type="InterPro" id="IPR032675">
    <property type="entry name" value="LRR_dom_sf"/>
</dbReference>
<dbReference type="EMBL" id="CM000881">
    <property type="protein sequence ID" value="KQK07327.1"/>
    <property type="molecule type" value="Genomic_DNA"/>
</dbReference>
<dbReference type="PANTHER" id="PTHR34709">
    <property type="entry name" value="OS10G0396666 PROTEIN"/>
    <property type="match status" value="1"/>
</dbReference>
<accession>I1HLG2</accession>
<dbReference type="RefSeq" id="XP_010231669.1">
    <property type="nucleotide sequence ID" value="XM_010233367.3"/>
</dbReference>